<feature type="domain" description="Putative restriction endonuclease" evidence="1">
    <location>
        <begin position="25"/>
        <end position="182"/>
    </location>
</feature>
<keyword evidence="2" id="KW-0255">Endonuclease</keyword>
<dbReference type="InterPro" id="IPR011335">
    <property type="entry name" value="Restrct_endonuc-II-like"/>
</dbReference>
<comment type="caution">
    <text evidence="2">The sequence shown here is derived from an EMBL/GenBank/DDBJ whole genome shotgun (WGS) entry which is preliminary data.</text>
</comment>
<dbReference type="Gene3D" id="3.90.1570.10">
    <property type="entry name" value="tt1808, chain A"/>
    <property type="match status" value="1"/>
</dbReference>
<evidence type="ECO:0000313" key="3">
    <source>
        <dbReference type="Proteomes" id="UP001500620"/>
    </source>
</evidence>
<dbReference type="InterPro" id="IPR008538">
    <property type="entry name" value="Uma2"/>
</dbReference>
<evidence type="ECO:0000313" key="2">
    <source>
        <dbReference type="EMBL" id="GAA4243558.1"/>
    </source>
</evidence>
<dbReference type="SUPFAM" id="SSF52980">
    <property type="entry name" value="Restriction endonuclease-like"/>
    <property type="match status" value="1"/>
</dbReference>
<accession>A0ABP8CUG3</accession>
<keyword evidence="3" id="KW-1185">Reference proteome</keyword>
<gene>
    <name evidence="2" type="ORF">GCM10022255_003130</name>
</gene>
<dbReference type="PANTHER" id="PTHR35400">
    <property type="entry name" value="SLR1083 PROTEIN"/>
    <property type="match status" value="1"/>
</dbReference>
<keyword evidence="2" id="KW-0540">Nuclease</keyword>
<keyword evidence="2" id="KW-0378">Hydrolase</keyword>
<organism evidence="2 3">
    <name type="scientific">Dactylosporangium darangshiense</name>
    <dbReference type="NCBI Taxonomy" id="579108"/>
    <lineage>
        <taxon>Bacteria</taxon>
        <taxon>Bacillati</taxon>
        <taxon>Actinomycetota</taxon>
        <taxon>Actinomycetes</taxon>
        <taxon>Micromonosporales</taxon>
        <taxon>Micromonosporaceae</taxon>
        <taxon>Dactylosporangium</taxon>
    </lineage>
</organism>
<sequence>MLAPAREVSRMSVAVLDHFGPWSEDEYFALGETPNRVELIDGGLWVSPAPSLPHQDISYLLMAVVRPAARAAGLRAYEAANVRLGSSRIVIPDLVVASPDPKSGIVDASEVVLICEIVSPSNASTDRVQKMHFYAVARIGWYLLVEPDLADFESVTLRLFRLEGDHYVPHAVAAGGETLTFDGPFAFQIDPNTLLDW</sequence>
<dbReference type="GO" id="GO:0004519">
    <property type="term" value="F:endonuclease activity"/>
    <property type="evidence" value="ECO:0007669"/>
    <property type="project" value="UniProtKB-KW"/>
</dbReference>
<dbReference type="PANTHER" id="PTHR35400:SF3">
    <property type="entry name" value="SLL1072 PROTEIN"/>
    <property type="match status" value="1"/>
</dbReference>
<dbReference type="CDD" id="cd06260">
    <property type="entry name" value="DUF820-like"/>
    <property type="match status" value="1"/>
</dbReference>
<dbReference type="InterPro" id="IPR012296">
    <property type="entry name" value="Nuclease_put_TT1808"/>
</dbReference>
<dbReference type="EMBL" id="BAABAT010000001">
    <property type="protein sequence ID" value="GAA4243558.1"/>
    <property type="molecule type" value="Genomic_DNA"/>
</dbReference>
<dbReference type="Pfam" id="PF05685">
    <property type="entry name" value="Uma2"/>
    <property type="match status" value="1"/>
</dbReference>
<name>A0ABP8CUG3_9ACTN</name>
<reference evidence="3" key="1">
    <citation type="journal article" date="2019" name="Int. J. Syst. Evol. Microbiol.">
        <title>The Global Catalogue of Microorganisms (GCM) 10K type strain sequencing project: providing services to taxonomists for standard genome sequencing and annotation.</title>
        <authorList>
            <consortium name="The Broad Institute Genomics Platform"/>
            <consortium name="The Broad Institute Genome Sequencing Center for Infectious Disease"/>
            <person name="Wu L."/>
            <person name="Ma J."/>
        </authorList>
    </citation>
    <scope>NUCLEOTIDE SEQUENCE [LARGE SCALE GENOMIC DNA]</scope>
    <source>
        <strain evidence="3">JCM 17441</strain>
    </source>
</reference>
<proteinExistence type="predicted"/>
<protein>
    <submittedName>
        <fullName evidence="2">Uma2 family endonuclease</fullName>
    </submittedName>
</protein>
<evidence type="ECO:0000259" key="1">
    <source>
        <dbReference type="Pfam" id="PF05685"/>
    </source>
</evidence>
<dbReference type="Proteomes" id="UP001500620">
    <property type="component" value="Unassembled WGS sequence"/>
</dbReference>